<organism evidence="2 3">
    <name type="scientific">Fusarium duplospermum</name>
    <dbReference type="NCBI Taxonomy" id="1325734"/>
    <lineage>
        <taxon>Eukaryota</taxon>
        <taxon>Fungi</taxon>
        <taxon>Dikarya</taxon>
        <taxon>Ascomycota</taxon>
        <taxon>Pezizomycotina</taxon>
        <taxon>Sordariomycetes</taxon>
        <taxon>Hypocreomycetidae</taxon>
        <taxon>Hypocreales</taxon>
        <taxon>Nectriaceae</taxon>
        <taxon>Fusarium</taxon>
        <taxon>Fusarium solani species complex</taxon>
    </lineage>
</organism>
<feature type="compositionally biased region" description="Basic and acidic residues" evidence="1">
    <location>
        <begin position="128"/>
        <end position="149"/>
    </location>
</feature>
<name>A0A428PG91_9HYPO</name>
<evidence type="ECO:0000313" key="3">
    <source>
        <dbReference type="Proteomes" id="UP000288168"/>
    </source>
</evidence>
<comment type="caution">
    <text evidence="2">The sequence shown here is derived from an EMBL/GenBank/DDBJ whole genome shotgun (WGS) entry which is preliminary data.</text>
</comment>
<feature type="region of interest" description="Disordered" evidence="1">
    <location>
        <begin position="124"/>
        <end position="151"/>
    </location>
</feature>
<feature type="region of interest" description="Disordered" evidence="1">
    <location>
        <begin position="1"/>
        <end position="20"/>
    </location>
</feature>
<keyword evidence="3" id="KW-1185">Reference proteome</keyword>
<dbReference type="AlphaFoldDB" id="A0A428PG91"/>
<gene>
    <name evidence="2" type="ORF">CEP54_011100</name>
</gene>
<dbReference type="Proteomes" id="UP000288168">
    <property type="component" value="Unassembled WGS sequence"/>
</dbReference>
<reference evidence="2 3" key="1">
    <citation type="submission" date="2017-06" db="EMBL/GenBank/DDBJ databases">
        <title>Comparative genomic analysis of Ambrosia Fusariam Clade fungi.</title>
        <authorList>
            <person name="Stajich J.E."/>
            <person name="Carrillo J."/>
            <person name="Kijimoto T."/>
            <person name="Eskalen A."/>
            <person name="O'Donnell K."/>
            <person name="Kasson M."/>
        </authorList>
    </citation>
    <scope>NUCLEOTIDE SEQUENCE [LARGE SCALE GENOMIC DNA]</scope>
    <source>
        <strain evidence="2 3">NRRL62584</strain>
    </source>
</reference>
<proteinExistence type="predicted"/>
<feature type="compositionally biased region" description="Polar residues" evidence="1">
    <location>
        <begin position="1"/>
        <end position="10"/>
    </location>
</feature>
<evidence type="ECO:0000256" key="1">
    <source>
        <dbReference type="SAM" id="MobiDB-lite"/>
    </source>
</evidence>
<evidence type="ECO:0000313" key="2">
    <source>
        <dbReference type="EMBL" id="RSL52070.1"/>
    </source>
</evidence>
<protein>
    <submittedName>
        <fullName evidence="2">Uncharacterized protein</fullName>
    </submittedName>
</protein>
<dbReference type="EMBL" id="NKCI01000140">
    <property type="protein sequence ID" value="RSL52070.1"/>
    <property type="molecule type" value="Genomic_DNA"/>
</dbReference>
<accession>A0A428PG91</accession>
<sequence length="403" mass="45627">MTANNTQDRTTLGGGSSNRRLLPSWAYTEGSSPFQPGNLANTFGNILGRDASNTAFMLSDDTAMTPDSLQPSGTSPYSEHIHLPTTFPNESSSFYIHRKPTAESIGEDRTPQSHTRRVKAPTRPFRNTIDEPNHDHGLKHMPPEPESKDTTLLNDKTSWVKSFREDCYGGWELVDNKAWLMETPNSKASLRSLLNTTPVTEDDNAPRAHQRVNSDEIYTSLLPSRLEPLCRAYGIRLIQFYINWRSTGDNIETRLLLVDLIIAAIEGRKKMNLEIEPFPPTPDFLDRRIDAIMLIPFDGFQDRPDNFMISHATLMGSDWSTMTLRMVAIGIVKLHPWRLQEMFWAATDDEERLLQSASICGKIIGDEIGCNFLESVDLIELVEGWLALWNHMMDQTRSGLEMD</sequence>